<dbReference type="GO" id="GO:0005886">
    <property type="term" value="C:plasma membrane"/>
    <property type="evidence" value="ECO:0007669"/>
    <property type="project" value="UniProtKB-SubCell"/>
</dbReference>
<evidence type="ECO:0000256" key="6">
    <source>
        <dbReference type="SAM" id="Phobius"/>
    </source>
</evidence>
<comment type="subcellular location">
    <subcellularLocation>
        <location evidence="1">Cell membrane</location>
        <topology evidence="1">Multi-pass membrane protein</topology>
    </subcellularLocation>
</comment>
<name>A0A2W2AY74_9HYPH</name>
<organism evidence="8 9">
    <name type="scientific">Aestuariivirga litoralis</name>
    <dbReference type="NCBI Taxonomy" id="2650924"/>
    <lineage>
        <taxon>Bacteria</taxon>
        <taxon>Pseudomonadati</taxon>
        <taxon>Pseudomonadota</taxon>
        <taxon>Alphaproteobacteria</taxon>
        <taxon>Hyphomicrobiales</taxon>
        <taxon>Aestuariivirgaceae</taxon>
        <taxon>Aestuariivirga</taxon>
    </lineage>
</organism>
<dbReference type="Pfam" id="PF00482">
    <property type="entry name" value="T2SSF"/>
    <property type="match status" value="1"/>
</dbReference>
<evidence type="ECO:0000256" key="2">
    <source>
        <dbReference type="ARBA" id="ARBA00022475"/>
    </source>
</evidence>
<keyword evidence="9" id="KW-1185">Reference proteome</keyword>
<evidence type="ECO:0000256" key="3">
    <source>
        <dbReference type="ARBA" id="ARBA00022692"/>
    </source>
</evidence>
<dbReference type="InterPro" id="IPR018076">
    <property type="entry name" value="T2SS_GspF_dom"/>
</dbReference>
<feature type="transmembrane region" description="Helical" evidence="6">
    <location>
        <begin position="13"/>
        <end position="35"/>
    </location>
</feature>
<gene>
    <name evidence="8" type="ORF">DK847_02595</name>
</gene>
<evidence type="ECO:0000313" key="9">
    <source>
        <dbReference type="Proteomes" id="UP000248795"/>
    </source>
</evidence>
<dbReference type="PANTHER" id="PTHR35007:SF2">
    <property type="entry name" value="PILUS ASSEMBLE PROTEIN"/>
    <property type="match status" value="1"/>
</dbReference>
<accession>A0A2W2AY74</accession>
<keyword evidence="5 6" id="KW-0472">Membrane</keyword>
<feature type="transmembrane region" description="Helical" evidence="6">
    <location>
        <begin position="147"/>
        <end position="169"/>
    </location>
</feature>
<comment type="caution">
    <text evidence="8">The sequence shown here is derived from an EMBL/GenBank/DDBJ whole genome shotgun (WGS) entry which is preliminary data.</text>
</comment>
<dbReference type="EMBL" id="QKVK01000001">
    <property type="protein sequence ID" value="PZF78712.1"/>
    <property type="molecule type" value="Genomic_DNA"/>
</dbReference>
<feature type="transmembrane region" description="Helical" evidence="6">
    <location>
        <begin position="111"/>
        <end position="135"/>
    </location>
</feature>
<reference evidence="9" key="1">
    <citation type="submission" date="2018-06" db="EMBL/GenBank/DDBJ databases">
        <title>Aestuariibacter litoralis strain KCTC 52945T.</title>
        <authorList>
            <person name="Li X."/>
            <person name="Salam N."/>
            <person name="Li J.-L."/>
            <person name="Chen Y.-M."/>
            <person name="Yang Z.-W."/>
            <person name="Zhang L.-Y."/>
            <person name="Han M.-X."/>
            <person name="Xiao M."/>
            <person name="Li W.-J."/>
        </authorList>
    </citation>
    <scope>NUCLEOTIDE SEQUENCE [LARGE SCALE GENOMIC DNA]</scope>
    <source>
        <strain evidence="9">KCTC 52945</strain>
    </source>
</reference>
<feature type="domain" description="Type II secretion system protein GspF" evidence="7">
    <location>
        <begin position="184"/>
        <end position="312"/>
    </location>
</feature>
<protein>
    <submittedName>
        <fullName evidence="8">Type II secretion system F family protein</fullName>
    </submittedName>
</protein>
<proteinExistence type="predicted"/>
<evidence type="ECO:0000256" key="4">
    <source>
        <dbReference type="ARBA" id="ARBA00022989"/>
    </source>
</evidence>
<evidence type="ECO:0000256" key="5">
    <source>
        <dbReference type="ARBA" id="ARBA00023136"/>
    </source>
</evidence>
<dbReference type="AlphaFoldDB" id="A0A2W2AY74"/>
<dbReference type="RefSeq" id="WP_111196040.1">
    <property type="nucleotide sequence ID" value="NZ_QKVK01000001.1"/>
</dbReference>
<sequence>MLESVSALLRPELLVTLLFALAAFAAVLSVAAPMLQNDPLKARMQAVSVERERMRLQQRAKQGQGDSRLRQNTNSGAAATLVDLLRLRKVFEAEPSRELLRQAGFRSERHLIIYLATRVVAPLLVGLTTFVYVSAFLGDVFPPPMRLAAAATGVIVGNYVPLLFVRNFVAKRQASIRRAWPDALDLLLICVEAGMAIEPAMQRVSQEIGSISVPLAEELTLTVAELSYLQDRRKALENLGKRTGLPQVKSVVTSLIQSERYGTPMGAALRVLAQENRDMRMTEAERKAAALPPRLTVPMMLFFMPVIFVVILTPIIMKAMQYL</sequence>
<evidence type="ECO:0000256" key="1">
    <source>
        <dbReference type="ARBA" id="ARBA00004651"/>
    </source>
</evidence>
<dbReference type="PANTHER" id="PTHR35007">
    <property type="entry name" value="INTEGRAL MEMBRANE PROTEIN-RELATED"/>
    <property type="match status" value="1"/>
</dbReference>
<feature type="transmembrane region" description="Helical" evidence="6">
    <location>
        <begin position="295"/>
        <end position="317"/>
    </location>
</feature>
<keyword evidence="3 6" id="KW-0812">Transmembrane</keyword>
<keyword evidence="4 6" id="KW-1133">Transmembrane helix</keyword>
<evidence type="ECO:0000313" key="8">
    <source>
        <dbReference type="EMBL" id="PZF78712.1"/>
    </source>
</evidence>
<keyword evidence="2" id="KW-1003">Cell membrane</keyword>
<dbReference type="Proteomes" id="UP000248795">
    <property type="component" value="Unassembled WGS sequence"/>
</dbReference>
<evidence type="ECO:0000259" key="7">
    <source>
        <dbReference type="Pfam" id="PF00482"/>
    </source>
</evidence>